<feature type="transmembrane region" description="Helical" evidence="1">
    <location>
        <begin position="32"/>
        <end position="53"/>
    </location>
</feature>
<keyword evidence="3" id="KW-1185">Reference proteome</keyword>
<gene>
    <name evidence="2" type="ORF">KOR42_17680</name>
</gene>
<name>A0A5C5X652_9PLAN</name>
<feature type="transmembrane region" description="Helical" evidence="1">
    <location>
        <begin position="65"/>
        <end position="85"/>
    </location>
</feature>
<reference evidence="2 3" key="1">
    <citation type="submission" date="2019-02" db="EMBL/GenBank/DDBJ databases">
        <title>Deep-cultivation of Planctomycetes and their phenomic and genomic characterization uncovers novel biology.</title>
        <authorList>
            <person name="Wiegand S."/>
            <person name="Jogler M."/>
            <person name="Boedeker C."/>
            <person name="Pinto D."/>
            <person name="Vollmers J."/>
            <person name="Rivas-Marin E."/>
            <person name="Kohn T."/>
            <person name="Peeters S.H."/>
            <person name="Heuer A."/>
            <person name="Rast P."/>
            <person name="Oberbeckmann S."/>
            <person name="Bunk B."/>
            <person name="Jeske O."/>
            <person name="Meyerdierks A."/>
            <person name="Storesund J.E."/>
            <person name="Kallscheuer N."/>
            <person name="Luecker S."/>
            <person name="Lage O.M."/>
            <person name="Pohl T."/>
            <person name="Merkel B.J."/>
            <person name="Hornburger P."/>
            <person name="Mueller R.-W."/>
            <person name="Bruemmer F."/>
            <person name="Labrenz M."/>
            <person name="Spormann A.M."/>
            <person name="Op Den Camp H."/>
            <person name="Overmann J."/>
            <person name="Amann R."/>
            <person name="Jetten M.S.M."/>
            <person name="Mascher T."/>
            <person name="Medema M.H."/>
            <person name="Devos D.P."/>
            <person name="Kaster A.-K."/>
            <person name="Ovreas L."/>
            <person name="Rohde M."/>
            <person name="Galperin M.Y."/>
            <person name="Jogler C."/>
        </authorList>
    </citation>
    <scope>NUCLEOTIDE SEQUENCE [LARGE SCALE GENOMIC DNA]</scope>
    <source>
        <strain evidence="2 3">KOR42</strain>
    </source>
</reference>
<comment type="caution">
    <text evidence="2">The sequence shown here is derived from an EMBL/GenBank/DDBJ whole genome shotgun (WGS) entry which is preliminary data.</text>
</comment>
<proteinExistence type="predicted"/>
<dbReference type="AlphaFoldDB" id="A0A5C5X652"/>
<feature type="transmembrane region" description="Helical" evidence="1">
    <location>
        <begin position="194"/>
        <end position="214"/>
    </location>
</feature>
<sequence>MIPEFSLKLICGLSLVWCLAPQSLITSGFFRIQMLIALGLSVLAFLTAGQMPAADVGENAAARNMAIFGVVSGILSFFGSFYWTLERRRVGAIFGGLIAVCSWLFLISVVVGRSASSSPVEWVAPVLDAASSAMLFGSTTAAMLLGHWYLTATGMSLAPLIRFNQFFLASVLFRIVVVATVSTSSSGSFSMSDSGLLVLRWVGLVGPLILGVLTQKILKYRNTQSATGVLYAATILVFMGEMAARLLSSSVEHVALSGPVSGVM</sequence>
<evidence type="ECO:0000256" key="1">
    <source>
        <dbReference type="SAM" id="Phobius"/>
    </source>
</evidence>
<feature type="transmembrane region" description="Helical" evidence="1">
    <location>
        <begin position="226"/>
        <end position="247"/>
    </location>
</feature>
<evidence type="ECO:0000313" key="3">
    <source>
        <dbReference type="Proteomes" id="UP000317243"/>
    </source>
</evidence>
<feature type="transmembrane region" description="Helical" evidence="1">
    <location>
        <begin position="163"/>
        <end position="182"/>
    </location>
</feature>
<keyword evidence="1" id="KW-0812">Transmembrane</keyword>
<dbReference type="Proteomes" id="UP000317243">
    <property type="component" value="Unassembled WGS sequence"/>
</dbReference>
<protein>
    <submittedName>
        <fullName evidence="2">Uncharacterized protein</fullName>
    </submittedName>
</protein>
<accession>A0A5C5X652</accession>
<keyword evidence="1" id="KW-1133">Transmembrane helix</keyword>
<feature type="transmembrane region" description="Helical" evidence="1">
    <location>
        <begin position="92"/>
        <end position="112"/>
    </location>
</feature>
<organism evidence="2 3">
    <name type="scientific">Thalassoglobus neptunius</name>
    <dbReference type="NCBI Taxonomy" id="1938619"/>
    <lineage>
        <taxon>Bacteria</taxon>
        <taxon>Pseudomonadati</taxon>
        <taxon>Planctomycetota</taxon>
        <taxon>Planctomycetia</taxon>
        <taxon>Planctomycetales</taxon>
        <taxon>Planctomycetaceae</taxon>
        <taxon>Thalassoglobus</taxon>
    </lineage>
</organism>
<dbReference type="EMBL" id="SIHI01000001">
    <property type="protein sequence ID" value="TWT58394.1"/>
    <property type="molecule type" value="Genomic_DNA"/>
</dbReference>
<feature type="transmembrane region" description="Helical" evidence="1">
    <location>
        <begin position="132"/>
        <end position="151"/>
    </location>
</feature>
<dbReference type="OrthoDB" id="280822at2"/>
<dbReference type="RefSeq" id="WP_146508750.1">
    <property type="nucleotide sequence ID" value="NZ_SIHI01000001.1"/>
</dbReference>
<keyword evidence="1" id="KW-0472">Membrane</keyword>
<evidence type="ECO:0000313" key="2">
    <source>
        <dbReference type="EMBL" id="TWT58394.1"/>
    </source>
</evidence>